<reference evidence="1" key="1">
    <citation type="submission" date="2018-02" db="EMBL/GenBank/DDBJ databases">
        <title>Rhizophora mucronata_Transcriptome.</title>
        <authorList>
            <person name="Meera S.P."/>
            <person name="Sreeshan A."/>
            <person name="Augustine A."/>
        </authorList>
    </citation>
    <scope>NUCLEOTIDE SEQUENCE</scope>
    <source>
        <tissue evidence="1">Leaf</tissue>
    </source>
</reference>
<name>A0A2P2QYB5_RHIMU</name>
<sequence length="52" mass="5962">MQQTTSLEAKLMLCSVVAQMQQSYPSDWEALWHAEHCLRGMMILPKLQDLGI</sequence>
<dbReference type="AlphaFoldDB" id="A0A2P2QYB5"/>
<proteinExistence type="predicted"/>
<protein>
    <submittedName>
        <fullName evidence="1">Uncharacterized protein</fullName>
    </submittedName>
</protein>
<dbReference type="EMBL" id="GGEC01091463">
    <property type="protein sequence ID" value="MBX71947.1"/>
    <property type="molecule type" value="Transcribed_RNA"/>
</dbReference>
<accession>A0A2P2QYB5</accession>
<evidence type="ECO:0000313" key="1">
    <source>
        <dbReference type="EMBL" id="MBX71947.1"/>
    </source>
</evidence>
<organism evidence="1">
    <name type="scientific">Rhizophora mucronata</name>
    <name type="common">Asiatic mangrove</name>
    <dbReference type="NCBI Taxonomy" id="61149"/>
    <lineage>
        <taxon>Eukaryota</taxon>
        <taxon>Viridiplantae</taxon>
        <taxon>Streptophyta</taxon>
        <taxon>Embryophyta</taxon>
        <taxon>Tracheophyta</taxon>
        <taxon>Spermatophyta</taxon>
        <taxon>Magnoliopsida</taxon>
        <taxon>eudicotyledons</taxon>
        <taxon>Gunneridae</taxon>
        <taxon>Pentapetalae</taxon>
        <taxon>rosids</taxon>
        <taxon>fabids</taxon>
        <taxon>Malpighiales</taxon>
        <taxon>Rhizophoraceae</taxon>
        <taxon>Rhizophora</taxon>
    </lineage>
</organism>